<accession>A0ABN1KSK3</accession>
<proteinExistence type="predicted"/>
<evidence type="ECO:0000313" key="1">
    <source>
        <dbReference type="EMBL" id="GAA0774543.1"/>
    </source>
</evidence>
<dbReference type="Proteomes" id="UP001501047">
    <property type="component" value="Unassembled WGS sequence"/>
</dbReference>
<dbReference type="SUPFAM" id="SSF57783">
    <property type="entry name" value="Zinc beta-ribbon"/>
    <property type="match status" value="1"/>
</dbReference>
<protein>
    <submittedName>
        <fullName evidence="1">Uncharacterized protein</fullName>
    </submittedName>
</protein>
<reference evidence="1 2" key="1">
    <citation type="journal article" date="2019" name="Int. J. Syst. Evol. Microbiol.">
        <title>The Global Catalogue of Microorganisms (GCM) 10K type strain sequencing project: providing services to taxonomists for standard genome sequencing and annotation.</title>
        <authorList>
            <consortium name="The Broad Institute Genomics Platform"/>
            <consortium name="The Broad Institute Genome Sequencing Center for Infectious Disease"/>
            <person name="Wu L."/>
            <person name="Ma J."/>
        </authorList>
    </citation>
    <scope>NUCLEOTIDE SEQUENCE [LARGE SCALE GENOMIC DNA]</scope>
    <source>
        <strain evidence="1 2">JCM 1417</strain>
    </source>
</reference>
<name>A0ABN1KSK3_CLOSU</name>
<organism evidence="1 2">
    <name type="scientific">Clostridium subterminale</name>
    <dbReference type="NCBI Taxonomy" id="1550"/>
    <lineage>
        <taxon>Bacteria</taxon>
        <taxon>Bacillati</taxon>
        <taxon>Bacillota</taxon>
        <taxon>Clostridia</taxon>
        <taxon>Eubacteriales</taxon>
        <taxon>Clostridiaceae</taxon>
        <taxon>Clostridium</taxon>
    </lineage>
</organism>
<gene>
    <name evidence="1" type="ORF">GCM10008908_24570</name>
</gene>
<dbReference type="EMBL" id="BAAACI010000006">
    <property type="protein sequence ID" value="GAA0774543.1"/>
    <property type="molecule type" value="Genomic_DNA"/>
</dbReference>
<sequence>MNKNDKIIEEIKCPKCGSTNTFKREENPKSTLYKCKDCWLVFDES</sequence>
<keyword evidence="2" id="KW-1185">Reference proteome</keyword>
<evidence type="ECO:0000313" key="2">
    <source>
        <dbReference type="Proteomes" id="UP001501047"/>
    </source>
</evidence>
<dbReference type="RefSeq" id="WP_343826726.1">
    <property type="nucleotide sequence ID" value="NZ_BAAACI010000006.1"/>
</dbReference>
<comment type="caution">
    <text evidence="1">The sequence shown here is derived from an EMBL/GenBank/DDBJ whole genome shotgun (WGS) entry which is preliminary data.</text>
</comment>